<organism evidence="1 2">
    <name type="scientific">Lactuca saligna</name>
    <name type="common">Willowleaf lettuce</name>
    <dbReference type="NCBI Taxonomy" id="75948"/>
    <lineage>
        <taxon>Eukaryota</taxon>
        <taxon>Viridiplantae</taxon>
        <taxon>Streptophyta</taxon>
        <taxon>Embryophyta</taxon>
        <taxon>Tracheophyta</taxon>
        <taxon>Spermatophyta</taxon>
        <taxon>Magnoliopsida</taxon>
        <taxon>eudicotyledons</taxon>
        <taxon>Gunneridae</taxon>
        <taxon>Pentapetalae</taxon>
        <taxon>asterids</taxon>
        <taxon>campanulids</taxon>
        <taxon>Asterales</taxon>
        <taxon>Asteraceae</taxon>
        <taxon>Cichorioideae</taxon>
        <taxon>Cichorieae</taxon>
        <taxon>Lactucinae</taxon>
        <taxon>Lactuca</taxon>
    </lineage>
</organism>
<sequence>MLISATSNGGQMHCGDMVSIIAEHLGLYLPNNPTNIVMGRTRLSINFMETMHLFHRLPTGDVHWTVDGKEYLRIDRRNKKILNLANDIPSTTWKLRSNIGFTVDHSPPPSTPPAPTAGASSSSCPILFSEHNLYMGEFSRLNHRYTNLQP</sequence>
<gene>
    <name evidence="1" type="ORF">LSALG_LOCUS40414</name>
</gene>
<evidence type="ECO:0000313" key="1">
    <source>
        <dbReference type="EMBL" id="CAI9301893.1"/>
    </source>
</evidence>
<evidence type="ECO:0000313" key="2">
    <source>
        <dbReference type="Proteomes" id="UP001177003"/>
    </source>
</evidence>
<dbReference type="Proteomes" id="UP001177003">
    <property type="component" value="Chromosome 9"/>
</dbReference>
<dbReference type="AlphaFoldDB" id="A0AA36A0Q0"/>
<keyword evidence="2" id="KW-1185">Reference proteome</keyword>
<accession>A0AA36A0Q0</accession>
<dbReference type="EMBL" id="OX465085">
    <property type="protein sequence ID" value="CAI9301893.1"/>
    <property type="molecule type" value="Genomic_DNA"/>
</dbReference>
<name>A0AA36A0Q0_LACSI</name>
<protein>
    <submittedName>
        <fullName evidence="1">Uncharacterized protein</fullName>
    </submittedName>
</protein>
<proteinExistence type="predicted"/>
<reference evidence="1" key="1">
    <citation type="submission" date="2023-04" db="EMBL/GenBank/DDBJ databases">
        <authorList>
            <person name="Vijverberg K."/>
            <person name="Xiong W."/>
            <person name="Schranz E."/>
        </authorList>
    </citation>
    <scope>NUCLEOTIDE SEQUENCE</scope>
</reference>